<dbReference type="PANTHER" id="PTHR23517">
    <property type="entry name" value="RESISTANCE PROTEIN MDTM, PUTATIVE-RELATED-RELATED"/>
    <property type="match status" value="1"/>
</dbReference>
<feature type="transmembrane region" description="Helical" evidence="8">
    <location>
        <begin position="139"/>
        <end position="162"/>
    </location>
</feature>
<gene>
    <name evidence="10" type="ORF">ACFQVC_41535</name>
</gene>
<keyword evidence="11" id="KW-1185">Reference proteome</keyword>
<feature type="transmembrane region" description="Helical" evidence="8">
    <location>
        <begin position="15"/>
        <end position="39"/>
    </location>
</feature>
<feature type="transmembrane region" description="Helical" evidence="8">
    <location>
        <begin position="306"/>
        <end position="323"/>
    </location>
</feature>
<proteinExistence type="predicted"/>
<keyword evidence="2" id="KW-0813">Transport</keyword>
<protein>
    <submittedName>
        <fullName evidence="10">MFS transporter</fullName>
    </submittedName>
</protein>
<sequence length="433" mass="46154">MKDLRQLLRELSTPVRILLFAAAARAVSFFALLVYLPIYLHEAHSMGGAQIGYVVGLSMLVGTLASVYGGYLADRFVKVHFVIVLDVILTALYVAVPLVDVSAVVVVFLFAANIASSSMSVTGNALLSELVRPDIRTKVFSLRYSLQNIGAVVGPFLGAWLARAHTSGPFLMAAGFILAALVPLAAYRRTFLNGPQPQGDPRTAPAATEQAAADDAADDTEPLGFGQVLRVMRGDRRLALFTLGGILSIMVYGPLLTYMSQYLVLVQPREEAYQSVAYISAANAVVVIALQYALGSRLRDKTLLKWLTLGCAAFIAGLIGLSVSTHALVLVLAIAVFTVGEVIVVPAEYMFIDNIAPAKLRGSYFGAQNLIHLGIAFGPIVCGFLLEHSTPAVMFATLIALTVASWWFYVLGTRAAAVGAATAAPHPDKAQVK</sequence>
<accession>A0ABW2JYS4</accession>
<feature type="transmembrane region" description="Helical" evidence="8">
    <location>
        <begin position="275"/>
        <end position="294"/>
    </location>
</feature>
<feature type="transmembrane region" description="Helical" evidence="8">
    <location>
        <begin position="79"/>
        <end position="99"/>
    </location>
</feature>
<evidence type="ECO:0000256" key="3">
    <source>
        <dbReference type="ARBA" id="ARBA00022475"/>
    </source>
</evidence>
<evidence type="ECO:0000256" key="2">
    <source>
        <dbReference type="ARBA" id="ARBA00022448"/>
    </source>
</evidence>
<evidence type="ECO:0000256" key="1">
    <source>
        <dbReference type="ARBA" id="ARBA00004651"/>
    </source>
</evidence>
<keyword evidence="6 8" id="KW-0472">Membrane</keyword>
<dbReference type="Proteomes" id="UP001596523">
    <property type="component" value="Unassembled WGS sequence"/>
</dbReference>
<feature type="transmembrane region" description="Helical" evidence="8">
    <location>
        <begin position="51"/>
        <end position="72"/>
    </location>
</feature>
<feature type="transmembrane region" description="Helical" evidence="8">
    <location>
        <begin position="168"/>
        <end position="187"/>
    </location>
</feature>
<feature type="transmembrane region" description="Helical" evidence="8">
    <location>
        <begin position="392"/>
        <end position="411"/>
    </location>
</feature>
<dbReference type="InterPro" id="IPR036259">
    <property type="entry name" value="MFS_trans_sf"/>
</dbReference>
<feature type="transmembrane region" description="Helical" evidence="8">
    <location>
        <begin position="105"/>
        <end position="127"/>
    </location>
</feature>
<organism evidence="10 11">
    <name type="scientific">Streptomyces monticola</name>
    <dbReference type="NCBI Taxonomy" id="2666263"/>
    <lineage>
        <taxon>Bacteria</taxon>
        <taxon>Bacillati</taxon>
        <taxon>Actinomycetota</taxon>
        <taxon>Actinomycetes</taxon>
        <taxon>Kitasatosporales</taxon>
        <taxon>Streptomycetaceae</taxon>
        <taxon>Streptomyces</taxon>
    </lineage>
</organism>
<evidence type="ECO:0000256" key="8">
    <source>
        <dbReference type="SAM" id="Phobius"/>
    </source>
</evidence>
<dbReference type="InterPro" id="IPR050171">
    <property type="entry name" value="MFS_Transporters"/>
</dbReference>
<evidence type="ECO:0000256" key="4">
    <source>
        <dbReference type="ARBA" id="ARBA00022692"/>
    </source>
</evidence>
<dbReference type="InterPro" id="IPR011701">
    <property type="entry name" value="MFS"/>
</dbReference>
<dbReference type="RefSeq" id="WP_381841669.1">
    <property type="nucleotide sequence ID" value="NZ_JBHTCF010000040.1"/>
</dbReference>
<dbReference type="PANTHER" id="PTHR23517:SF3">
    <property type="entry name" value="INTEGRAL MEMBRANE TRANSPORT PROTEIN"/>
    <property type="match status" value="1"/>
</dbReference>
<feature type="transmembrane region" description="Helical" evidence="8">
    <location>
        <begin position="329"/>
        <end position="352"/>
    </location>
</feature>
<keyword evidence="5 8" id="KW-1133">Transmembrane helix</keyword>
<name>A0ABW2JYS4_9ACTN</name>
<feature type="transmembrane region" description="Helical" evidence="8">
    <location>
        <begin position="364"/>
        <end position="386"/>
    </location>
</feature>
<dbReference type="Pfam" id="PF07690">
    <property type="entry name" value="MFS_1"/>
    <property type="match status" value="1"/>
</dbReference>
<evidence type="ECO:0000256" key="7">
    <source>
        <dbReference type="SAM" id="MobiDB-lite"/>
    </source>
</evidence>
<dbReference type="InterPro" id="IPR020846">
    <property type="entry name" value="MFS_dom"/>
</dbReference>
<feature type="region of interest" description="Disordered" evidence="7">
    <location>
        <begin position="194"/>
        <end position="218"/>
    </location>
</feature>
<feature type="domain" description="Major facilitator superfamily (MFS) profile" evidence="9">
    <location>
        <begin position="14"/>
        <end position="414"/>
    </location>
</feature>
<comment type="subcellular location">
    <subcellularLocation>
        <location evidence="1">Cell membrane</location>
        <topology evidence="1">Multi-pass membrane protein</topology>
    </subcellularLocation>
</comment>
<dbReference type="EMBL" id="JBHTCF010000040">
    <property type="protein sequence ID" value="MFC7310683.1"/>
    <property type="molecule type" value="Genomic_DNA"/>
</dbReference>
<evidence type="ECO:0000259" key="9">
    <source>
        <dbReference type="PROSITE" id="PS50850"/>
    </source>
</evidence>
<dbReference type="Gene3D" id="1.20.1250.20">
    <property type="entry name" value="MFS general substrate transporter like domains"/>
    <property type="match status" value="1"/>
</dbReference>
<reference evidence="11" key="1">
    <citation type="journal article" date="2019" name="Int. J. Syst. Evol. Microbiol.">
        <title>The Global Catalogue of Microorganisms (GCM) 10K type strain sequencing project: providing services to taxonomists for standard genome sequencing and annotation.</title>
        <authorList>
            <consortium name="The Broad Institute Genomics Platform"/>
            <consortium name="The Broad Institute Genome Sequencing Center for Infectious Disease"/>
            <person name="Wu L."/>
            <person name="Ma J."/>
        </authorList>
    </citation>
    <scope>NUCLEOTIDE SEQUENCE [LARGE SCALE GENOMIC DNA]</scope>
    <source>
        <strain evidence="11">SYNS20</strain>
    </source>
</reference>
<feature type="compositionally biased region" description="Low complexity" evidence="7">
    <location>
        <begin position="203"/>
        <end position="214"/>
    </location>
</feature>
<evidence type="ECO:0000313" key="11">
    <source>
        <dbReference type="Proteomes" id="UP001596523"/>
    </source>
</evidence>
<evidence type="ECO:0000256" key="5">
    <source>
        <dbReference type="ARBA" id="ARBA00022989"/>
    </source>
</evidence>
<dbReference type="PROSITE" id="PS50850">
    <property type="entry name" value="MFS"/>
    <property type="match status" value="1"/>
</dbReference>
<comment type="caution">
    <text evidence="10">The sequence shown here is derived from an EMBL/GenBank/DDBJ whole genome shotgun (WGS) entry which is preliminary data.</text>
</comment>
<keyword evidence="3" id="KW-1003">Cell membrane</keyword>
<evidence type="ECO:0000313" key="10">
    <source>
        <dbReference type="EMBL" id="MFC7310683.1"/>
    </source>
</evidence>
<feature type="transmembrane region" description="Helical" evidence="8">
    <location>
        <begin position="238"/>
        <end position="255"/>
    </location>
</feature>
<keyword evidence="4 8" id="KW-0812">Transmembrane</keyword>
<dbReference type="SUPFAM" id="SSF103473">
    <property type="entry name" value="MFS general substrate transporter"/>
    <property type="match status" value="1"/>
</dbReference>
<evidence type="ECO:0000256" key="6">
    <source>
        <dbReference type="ARBA" id="ARBA00023136"/>
    </source>
</evidence>